<proteinExistence type="predicted"/>
<gene>
    <name evidence="2" type="ORF">BAA01_05025</name>
</gene>
<evidence type="ECO:0000313" key="3">
    <source>
        <dbReference type="Proteomes" id="UP000196475"/>
    </source>
</evidence>
<accession>A0A1Y3PJX5</accession>
<dbReference type="Proteomes" id="UP000196475">
    <property type="component" value="Unassembled WGS sequence"/>
</dbReference>
<reference evidence="3" key="1">
    <citation type="submission" date="2016-06" db="EMBL/GenBank/DDBJ databases">
        <authorList>
            <person name="Nascimento L."/>
            <person name="Pereira R.V."/>
            <person name="Martins L.F."/>
            <person name="Quaggio R.B."/>
            <person name="Silva A.M."/>
            <person name="Setubal J.C."/>
        </authorList>
    </citation>
    <scope>NUCLEOTIDE SEQUENCE [LARGE SCALE GENOMIC DNA]</scope>
</reference>
<evidence type="ECO:0000259" key="1">
    <source>
        <dbReference type="Pfam" id="PF13799"/>
    </source>
</evidence>
<sequence length="140" mass="15189">MMFRSPVTQSASVSVTENLAYAWCHAKMITPLGCPDIFPRQVSPDVPRLLKAETTQYTAFSDGFRNVYTDADAAPPYSTSGILDPGSVSFLNLFVNGVLQSPNLYAVRPGMLILSDIPPRGAPLILQFVKITLPSDQGLL</sequence>
<evidence type="ECO:0000313" key="2">
    <source>
        <dbReference type="EMBL" id="OUM87653.1"/>
    </source>
</evidence>
<dbReference type="AlphaFoldDB" id="A0A1Y3PJX5"/>
<organism evidence="2 3">
    <name type="scientific">Bacillus thermozeamaize</name>
    <dbReference type="NCBI Taxonomy" id="230954"/>
    <lineage>
        <taxon>Bacteria</taxon>
        <taxon>Bacillati</taxon>
        <taxon>Bacillota</taxon>
        <taxon>Bacilli</taxon>
        <taxon>Bacillales</taxon>
        <taxon>Bacillaceae</taxon>
        <taxon>Bacillus</taxon>
    </lineage>
</organism>
<protein>
    <recommendedName>
        <fullName evidence="1">DUF4183 domain-containing protein</fullName>
    </recommendedName>
</protein>
<dbReference type="InterPro" id="IPR025237">
    <property type="entry name" value="DUF4183"/>
</dbReference>
<name>A0A1Y3PJX5_9BACI</name>
<comment type="caution">
    <text evidence="2">The sequence shown here is derived from an EMBL/GenBank/DDBJ whole genome shotgun (WGS) entry which is preliminary data.</text>
</comment>
<dbReference type="Pfam" id="PF13799">
    <property type="entry name" value="DUF4183"/>
    <property type="match status" value="1"/>
</dbReference>
<feature type="domain" description="DUF4183" evidence="1">
    <location>
        <begin position="58"/>
        <end position="128"/>
    </location>
</feature>
<dbReference type="EMBL" id="LZRT01000072">
    <property type="protein sequence ID" value="OUM87653.1"/>
    <property type="molecule type" value="Genomic_DNA"/>
</dbReference>